<dbReference type="Gene3D" id="3.40.50.720">
    <property type="entry name" value="NAD(P)-binding Rossmann-like Domain"/>
    <property type="match status" value="1"/>
</dbReference>
<dbReference type="RefSeq" id="WP_158205611.1">
    <property type="nucleotide sequence ID" value="NZ_WSZK01000028.1"/>
</dbReference>
<dbReference type="Proteomes" id="UP000451471">
    <property type="component" value="Unassembled WGS sequence"/>
</dbReference>
<dbReference type="PANTHER" id="PTHR15020">
    <property type="entry name" value="FLAVIN REDUCTASE-RELATED"/>
    <property type="match status" value="1"/>
</dbReference>
<dbReference type="AlphaFoldDB" id="A0A6B0GMH0"/>
<comment type="caution">
    <text evidence="2">The sequence shown here is derived from an EMBL/GenBank/DDBJ whole genome shotgun (WGS) entry which is preliminary data.</text>
</comment>
<keyword evidence="3" id="KW-1185">Reference proteome</keyword>
<evidence type="ECO:0000313" key="2">
    <source>
        <dbReference type="EMBL" id="MWG35944.1"/>
    </source>
</evidence>
<proteinExistence type="predicted"/>
<evidence type="ECO:0000313" key="3">
    <source>
        <dbReference type="Proteomes" id="UP000451471"/>
    </source>
</evidence>
<dbReference type="Pfam" id="PF13460">
    <property type="entry name" value="NAD_binding_10"/>
    <property type="match status" value="1"/>
</dbReference>
<organism evidence="2 3">
    <name type="scientific">Halomarina oriensis</name>
    <dbReference type="NCBI Taxonomy" id="671145"/>
    <lineage>
        <taxon>Archaea</taxon>
        <taxon>Methanobacteriati</taxon>
        <taxon>Methanobacteriota</taxon>
        <taxon>Stenosarchaea group</taxon>
        <taxon>Halobacteria</taxon>
        <taxon>Halobacteriales</taxon>
        <taxon>Natronomonadaceae</taxon>
        <taxon>Halomarina</taxon>
    </lineage>
</organism>
<gene>
    <name evidence="2" type="ORF">GQS65_15870</name>
</gene>
<reference evidence="2 3" key="1">
    <citation type="submission" date="2019-12" db="EMBL/GenBank/DDBJ databases">
        <title>Halocatena pleomorpha gen. nov. sp. nov., an extremely halophilic archaeon of family Halobacteriaceae isolated from saltpan soil.</title>
        <authorList>
            <person name="Pal Y."/>
            <person name="Verma A."/>
            <person name="Krishnamurthi S."/>
            <person name="Kumar P."/>
        </authorList>
    </citation>
    <scope>NUCLEOTIDE SEQUENCE [LARGE SCALE GENOMIC DNA]</scope>
    <source>
        <strain evidence="2 3">JCM 16495</strain>
    </source>
</reference>
<dbReference type="InterPro" id="IPR036291">
    <property type="entry name" value="NAD(P)-bd_dom_sf"/>
</dbReference>
<accession>A0A6B0GMH0</accession>
<dbReference type="PANTHER" id="PTHR15020:SF50">
    <property type="entry name" value="UPF0659 PROTEIN YMR090W"/>
    <property type="match status" value="1"/>
</dbReference>
<protein>
    <submittedName>
        <fullName evidence="2">NAD(P)H-binding protein</fullName>
    </submittedName>
</protein>
<dbReference type="CDD" id="cd05243">
    <property type="entry name" value="SDR_a5"/>
    <property type="match status" value="1"/>
</dbReference>
<name>A0A6B0GMH0_9EURY</name>
<dbReference type="EMBL" id="WSZK01000028">
    <property type="protein sequence ID" value="MWG35944.1"/>
    <property type="molecule type" value="Genomic_DNA"/>
</dbReference>
<dbReference type="InterPro" id="IPR016040">
    <property type="entry name" value="NAD(P)-bd_dom"/>
</dbReference>
<feature type="domain" description="NAD(P)-binding" evidence="1">
    <location>
        <begin position="12"/>
        <end position="206"/>
    </location>
</feature>
<evidence type="ECO:0000259" key="1">
    <source>
        <dbReference type="Pfam" id="PF13460"/>
    </source>
</evidence>
<sequence>MTLDDPFVLLAGASGKTGRETLDVLLDAGLRVRALTSSPEKVETLDLQGADEVVVGDLLDPADARRAVDGDTDDDAVDVVLCTVGDSPGLRSVWATLVDGEGVTNLVDAAGAAGVERFALVSSLGVGDSEDAVPAPLRAFFDLFGILDAKERGENALRESGLTHTILRPGRLTADSATEDVLVGAGGVTVAGSIPRADVARLLAAAPFTPDAANRTFEVVSRSGLDGDATGLVDVDWNVPESVVPGR</sequence>
<dbReference type="SUPFAM" id="SSF51735">
    <property type="entry name" value="NAD(P)-binding Rossmann-fold domains"/>
    <property type="match status" value="1"/>
</dbReference>
<dbReference type="OrthoDB" id="206077at2157"/>